<sequence>MNSGLSVGQQAQNLLEAFEDVSSGSDIAENQVESSDDEYQDSEENLGDEEDDGSDDDTGTGPVTVPGAAQGFAAAALPAITQGNAPADALTVADHPWMVGQPKSQPLAYWVPSNATGGQVWMSITFTVDFNDRASVEKAVVTRRQNIYRARKRFGLQLARASTANRQFTPANTAWMLTEHHTYAAANNRYRIPPAILTTRYIAQFPGDARTAAGLSAHILRTPELRAARASYR</sequence>
<dbReference type="Proteomes" id="UP001271007">
    <property type="component" value="Unassembled WGS sequence"/>
</dbReference>
<dbReference type="AlphaFoldDB" id="A0AAJ0GFU4"/>
<proteinExistence type="predicted"/>
<feature type="compositionally biased region" description="Acidic residues" evidence="1">
    <location>
        <begin position="34"/>
        <end position="58"/>
    </location>
</feature>
<reference evidence="2" key="1">
    <citation type="submission" date="2023-04" db="EMBL/GenBank/DDBJ databases">
        <title>Black Yeasts Isolated from many extreme environments.</title>
        <authorList>
            <person name="Coleine C."/>
            <person name="Stajich J.E."/>
            <person name="Selbmann L."/>
        </authorList>
    </citation>
    <scope>NUCLEOTIDE SEQUENCE</scope>
    <source>
        <strain evidence="2">CCFEE 5312</strain>
    </source>
</reference>
<protein>
    <submittedName>
        <fullName evidence="2">Uncharacterized protein</fullName>
    </submittedName>
</protein>
<evidence type="ECO:0000313" key="2">
    <source>
        <dbReference type="EMBL" id="KAK3056721.1"/>
    </source>
</evidence>
<evidence type="ECO:0000256" key="1">
    <source>
        <dbReference type="SAM" id="MobiDB-lite"/>
    </source>
</evidence>
<keyword evidence="3" id="KW-1185">Reference proteome</keyword>
<accession>A0AAJ0GFU4</accession>
<organism evidence="2 3">
    <name type="scientific">Extremus antarcticus</name>
    <dbReference type="NCBI Taxonomy" id="702011"/>
    <lineage>
        <taxon>Eukaryota</taxon>
        <taxon>Fungi</taxon>
        <taxon>Dikarya</taxon>
        <taxon>Ascomycota</taxon>
        <taxon>Pezizomycotina</taxon>
        <taxon>Dothideomycetes</taxon>
        <taxon>Dothideomycetidae</taxon>
        <taxon>Mycosphaerellales</taxon>
        <taxon>Extremaceae</taxon>
        <taxon>Extremus</taxon>
    </lineage>
</organism>
<feature type="region of interest" description="Disordered" evidence="1">
    <location>
        <begin position="16"/>
        <end position="67"/>
    </location>
</feature>
<dbReference type="EMBL" id="JAWDJX010000005">
    <property type="protein sequence ID" value="KAK3056721.1"/>
    <property type="molecule type" value="Genomic_DNA"/>
</dbReference>
<name>A0AAJ0GFU4_9PEZI</name>
<comment type="caution">
    <text evidence="2">The sequence shown here is derived from an EMBL/GenBank/DDBJ whole genome shotgun (WGS) entry which is preliminary data.</text>
</comment>
<gene>
    <name evidence="2" type="ORF">LTR09_002514</name>
</gene>
<evidence type="ECO:0000313" key="3">
    <source>
        <dbReference type="Proteomes" id="UP001271007"/>
    </source>
</evidence>